<evidence type="ECO:0000313" key="2">
    <source>
        <dbReference type="Proteomes" id="UP000029867"/>
    </source>
</evidence>
<evidence type="ECO:0000313" key="1">
    <source>
        <dbReference type="EMBL" id="KGK34844.1"/>
    </source>
</evidence>
<reference evidence="2" key="1">
    <citation type="journal article" date="2014" name="Microb. Cell Fact.">
        <title>Exploiting Issatchenkia orientalis SD108 for succinic acid production.</title>
        <authorList>
            <person name="Xiao H."/>
            <person name="Shao Z."/>
            <person name="Jiang Y."/>
            <person name="Dole S."/>
            <person name="Zhao H."/>
        </authorList>
    </citation>
    <scope>NUCLEOTIDE SEQUENCE [LARGE SCALE GENOMIC DNA]</scope>
    <source>
        <strain evidence="2">SD108</strain>
    </source>
</reference>
<dbReference type="HOGENOM" id="CLU_3426254_0_0_1"/>
<proteinExistence type="predicted"/>
<feature type="non-terminal residue" evidence="1">
    <location>
        <position position="1"/>
    </location>
</feature>
<sequence length="22" mass="2496">SLNFVSALDNQNMIPKVINQSY</sequence>
<dbReference type="AlphaFoldDB" id="A0A099NS42"/>
<dbReference type="EMBL" id="JQFK01001227">
    <property type="protein sequence ID" value="KGK34844.1"/>
    <property type="molecule type" value="Genomic_DNA"/>
</dbReference>
<organism evidence="1 2">
    <name type="scientific">Pichia kudriavzevii</name>
    <name type="common">Yeast</name>
    <name type="synonym">Issatchenkia orientalis</name>
    <dbReference type="NCBI Taxonomy" id="4909"/>
    <lineage>
        <taxon>Eukaryota</taxon>
        <taxon>Fungi</taxon>
        <taxon>Dikarya</taxon>
        <taxon>Ascomycota</taxon>
        <taxon>Saccharomycotina</taxon>
        <taxon>Pichiomycetes</taxon>
        <taxon>Pichiales</taxon>
        <taxon>Pichiaceae</taxon>
        <taxon>Pichia</taxon>
    </lineage>
</organism>
<comment type="caution">
    <text evidence="1">The sequence shown here is derived from an EMBL/GenBank/DDBJ whole genome shotgun (WGS) entry which is preliminary data.</text>
</comment>
<accession>A0A099NS42</accession>
<name>A0A099NS42_PICKU</name>
<protein>
    <submittedName>
        <fullName evidence="1">Uncharacterized protein</fullName>
    </submittedName>
</protein>
<gene>
    <name evidence="1" type="ORF">JL09_g6007</name>
</gene>
<dbReference type="Proteomes" id="UP000029867">
    <property type="component" value="Unassembled WGS sequence"/>
</dbReference>